<gene>
    <name evidence="1" type="ORF">EDD65_10334</name>
</gene>
<dbReference type="InterPro" id="IPR048108">
    <property type="entry name" value="CBO2463_dom"/>
</dbReference>
<accession>A0A4R3KXQ8</accession>
<protein>
    <submittedName>
        <fullName evidence="1">Uncharacterized protein</fullName>
    </submittedName>
</protein>
<evidence type="ECO:0000313" key="1">
    <source>
        <dbReference type="EMBL" id="TCS90730.1"/>
    </source>
</evidence>
<dbReference type="AlphaFoldDB" id="A0A4R3KXQ8"/>
<keyword evidence="2" id="KW-1185">Reference proteome</keyword>
<reference evidence="1 2" key="1">
    <citation type="submission" date="2019-03" db="EMBL/GenBank/DDBJ databases">
        <title>Genomic Encyclopedia of Type Strains, Phase IV (KMG-IV): sequencing the most valuable type-strain genomes for metagenomic binning, comparative biology and taxonomic classification.</title>
        <authorList>
            <person name="Goeker M."/>
        </authorList>
    </citation>
    <scope>NUCLEOTIDE SEQUENCE [LARGE SCALE GENOMIC DNA]</scope>
    <source>
        <strain evidence="1 2">DSM 26752</strain>
    </source>
</reference>
<comment type="caution">
    <text evidence="1">The sequence shown here is derived from an EMBL/GenBank/DDBJ whole genome shotgun (WGS) entry which is preliminary data.</text>
</comment>
<sequence>MDKLNFISSERYYEGIIIELTDGSVVIDLNGRMGQLRLPRRMLICQNEPKEGQRVGFLMTYPEVIDEEINKNYLKSAKDQLRKRIDSGNII</sequence>
<dbReference type="RefSeq" id="WP_132026342.1">
    <property type="nucleotide sequence ID" value="NZ_CP068564.1"/>
</dbReference>
<dbReference type="Proteomes" id="UP000294567">
    <property type="component" value="Unassembled WGS sequence"/>
</dbReference>
<dbReference type="NCBIfam" id="NF041553">
    <property type="entry name" value="CBO2463_dom"/>
    <property type="match status" value="1"/>
</dbReference>
<dbReference type="EMBL" id="SMAE01000003">
    <property type="protein sequence ID" value="TCS90730.1"/>
    <property type="molecule type" value="Genomic_DNA"/>
</dbReference>
<proteinExistence type="predicted"/>
<evidence type="ECO:0000313" key="2">
    <source>
        <dbReference type="Proteomes" id="UP000294567"/>
    </source>
</evidence>
<dbReference type="OrthoDB" id="3233899at2"/>
<organism evidence="1 2">
    <name type="scientific">Keratinibaculum paraultunense</name>
    <dbReference type="NCBI Taxonomy" id="1278232"/>
    <lineage>
        <taxon>Bacteria</taxon>
        <taxon>Bacillati</taxon>
        <taxon>Bacillota</taxon>
        <taxon>Tissierellia</taxon>
        <taxon>Tissierellales</taxon>
        <taxon>Tepidimicrobiaceae</taxon>
        <taxon>Keratinibaculum</taxon>
    </lineage>
</organism>
<name>A0A4R3KXQ8_9FIRM</name>